<dbReference type="InterPro" id="IPR018771">
    <property type="entry name" value="PocR_dom"/>
</dbReference>
<dbReference type="EMBL" id="MJUW02000082">
    <property type="protein sequence ID" value="OQD45562.1"/>
    <property type="molecule type" value="Genomic_DNA"/>
</dbReference>
<dbReference type="Pfam" id="PF10114">
    <property type="entry name" value="PocR"/>
    <property type="match status" value="1"/>
</dbReference>
<comment type="caution">
    <text evidence="2">The sequence shown here is derived from an EMBL/GenBank/DDBJ whole genome shotgun (WGS) entry which is preliminary data.</text>
</comment>
<proteinExistence type="predicted"/>
<dbReference type="AlphaFoldDB" id="A0A1V6LZG5"/>
<keyword evidence="3" id="KW-1185">Reference proteome</keyword>
<reference evidence="2 3" key="1">
    <citation type="journal article" date="2016" name="Genome Announc.">
        <title>Draft Genome Sequence of the Anaerobic Ammonium-Oxidizing Bacterium 'Candidatus Brocadia sp. 40'.</title>
        <authorList>
            <person name="Ali M."/>
            <person name="Haroon M.F."/>
            <person name="Narita Y."/>
            <person name="Zhang L."/>
            <person name="Rangel Shaw D."/>
            <person name="Okabe S."/>
            <person name="Saikaly P.E."/>
        </authorList>
    </citation>
    <scope>NUCLEOTIDE SEQUENCE [LARGE SCALE GENOMIC DNA]</scope>
    <source>
        <strain evidence="2 3">40</strain>
    </source>
</reference>
<evidence type="ECO:0000313" key="3">
    <source>
        <dbReference type="Proteomes" id="UP000242219"/>
    </source>
</evidence>
<dbReference type="RefSeq" id="WP_070067221.1">
    <property type="nucleotide sequence ID" value="NZ_MJUW02000082.1"/>
</dbReference>
<feature type="domain" description="PocR" evidence="1">
    <location>
        <begin position="12"/>
        <end position="151"/>
    </location>
</feature>
<sequence>MEPIRRLKIDFEKEIISPIQLYLMSILNTSDIVYDVDGEVVGEVNASSYCKTLRFISERKDLCLSYNRELAKSAIQYKKPFEDMCPGGLTTLSMPLCLDEKTVIGAHCVTISNPFRSKFSVYDVAAQFNIDARILWDAVKKTPPIPKPILKIAREQAILTTELMSKMMSRMYILKQSEAAMAKKYHEAEEIFKRHKNE</sequence>
<organism evidence="2 3">
    <name type="scientific">Candidatus Brocadia sapporoensis</name>
    <dbReference type="NCBI Taxonomy" id="392547"/>
    <lineage>
        <taxon>Bacteria</taxon>
        <taxon>Pseudomonadati</taxon>
        <taxon>Planctomycetota</taxon>
        <taxon>Candidatus Brocadiia</taxon>
        <taxon>Candidatus Brocadiales</taxon>
        <taxon>Candidatus Brocadiaceae</taxon>
        <taxon>Candidatus Brocadia</taxon>
    </lineage>
</organism>
<evidence type="ECO:0000313" key="2">
    <source>
        <dbReference type="EMBL" id="OQD45562.1"/>
    </source>
</evidence>
<dbReference type="Proteomes" id="UP000242219">
    <property type="component" value="Unassembled WGS sequence"/>
</dbReference>
<gene>
    <name evidence="2" type="ORF">BIY37_07595</name>
</gene>
<accession>A0A1V6LZG5</accession>
<protein>
    <recommendedName>
        <fullName evidence="1">PocR domain-containing protein</fullName>
    </recommendedName>
</protein>
<evidence type="ECO:0000259" key="1">
    <source>
        <dbReference type="Pfam" id="PF10114"/>
    </source>
</evidence>
<name>A0A1V6LZG5_9BACT</name>